<name>A0ACB9JGE8_9ASTR</name>
<proteinExistence type="predicted"/>
<dbReference type="Proteomes" id="UP001056120">
    <property type="component" value="Linkage Group LG04"/>
</dbReference>
<reference evidence="1 2" key="2">
    <citation type="journal article" date="2022" name="Mol. Ecol. Resour.">
        <title>The genomes of chicory, endive, great burdock and yacon provide insights into Asteraceae paleo-polyploidization history and plant inulin production.</title>
        <authorList>
            <person name="Fan W."/>
            <person name="Wang S."/>
            <person name="Wang H."/>
            <person name="Wang A."/>
            <person name="Jiang F."/>
            <person name="Liu H."/>
            <person name="Zhao H."/>
            <person name="Xu D."/>
            <person name="Zhang Y."/>
        </authorList>
    </citation>
    <scope>NUCLEOTIDE SEQUENCE [LARGE SCALE GENOMIC DNA]</scope>
    <source>
        <strain evidence="2">cv. Yunnan</strain>
        <tissue evidence="1">Leaves</tissue>
    </source>
</reference>
<accession>A0ACB9JGE8</accession>
<organism evidence="1 2">
    <name type="scientific">Smallanthus sonchifolius</name>
    <dbReference type="NCBI Taxonomy" id="185202"/>
    <lineage>
        <taxon>Eukaryota</taxon>
        <taxon>Viridiplantae</taxon>
        <taxon>Streptophyta</taxon>
        <taxon>Embryophyta</taxon>
        <taxon>Tracheophyta</taxon>
        <taxon>Spermatophyta</taxon>
        <taxon>Magnoliopsida</taxon>
        <taxon>eudicotyledons</taxon>
        <taxon>Gunneridae</taxon>
        <taxon>Pentapetalae</taxon>
        <taxon>asterids</taxon>
        <taxon>campanulids</taxon>
        <taxon>Asterales</taxon>
        <taxon>Asteraceae</taxon>
        <taxon>Asteroideae</taxon>
        <taxon>Heliantheae alliance</taxon>
        <taxon>Millerieae</taxon>
        <taxon>Smallanthus</taxon>
    </lineage>
</organism>
<protein>
    <submittedName>
        <fullName evidence="1">Uncharacterized protein</fullName>
    </submittedName>
</protein>
<comment type="caution">
    <text evidence="1">The sequence shown here is derived from an EMBL/GenBank/DDBJ whole genome shotgun (WGS) entry which is preliminary data.</text>
</comment>
<dbReference type="EMBL" id="CM042021">
    <property type="protein sequence ID" value="KAI3818733.1"/>
    <property type="molecule type" value="Genomic_DNA"/>
</dbReference>
<reference evidence="2" key="1">
    <citation type="journal article" date="2022" name="Mol. Ecol. Resour.">
        <title>The genomes of chicory, endive, great burdock and yacon provide insights into Asteraceae palaeo-polyploidization history and plant inulin production.</title>
        <authorList>
            <person name="Fan W."/>
            <person name="Wang S."/>
            <person name="Wang H."/>
            <person name="Wang A."/>
            <person name="Jiang F."/>
            <person name="Liu H."/>
            <person name="Zhao H."/>
            <person name="Xu D."/>
            <person name="Zhang Y."/>
        </authorList>
    </citation>
    <scope>NUCLEOTIDE SEQUENCE [LARGE SCALE GENOMIC DNA]</scope>
    <source>
        <strain evidence="2">cv. Yunnan</strain>
    </source>
</reference>
<evidence type="ECO:0000313" key="1">
    <source>
        <dbReference type="EMBL" id="KAI3818733.1"/>
    </source>
</evidence>
<sequence>MSITRAKRSLRYVLFAHLQLMIPGSKGIDRKDVPPSKFKVKVLLIVNVASQCGLTSSNYSDLNQLYNKCKDQGSSISNGSSPAGIGTPDHCFEWRF</sequence>
<evidence type="ECO:0000313" key="2">
    <source>
        <dbReference type="Proteomes" id="UP001056120"/>
    </source>
</evidence>
<gene>
    <name evidence="1" type="ORF">L1987_12550</name>
</gene>
<keyword evidence="2" id="KW-1185">Reference proteome</keyword>